<organism evidence="13 14">
    <name type="scientific">Budvicia aquatica</name>
    <dbReference type="NCBI Taxonomy" id="82979"/>
    <lineage>
        <taxon>Bacteria</taxon>
        <taxon>Pseudomonadati</taxon>
        <taxon>Pseudomonadota</taxon>
        <taxon>Gammaproteobacteria</taxon>
        <taxon>Enterobacterales</taxon>
        <taxon>Budviciaceae</taxon>
        <taxon>Budvicia</taxon>
    </lineage>
</organism>
<keyword evidence="3 8" id="KW-1134">Transmembrane beta strand</keyword>
<keyword evidence="7 8" id="KW-0998">Cell outer membrane</keyword>
<keyword evidence="10" id="KW-0732">Signal</keyword>
<evidence type="ECO:0000256" key="4">
    <source>
        <dbReference type="ARBA" id="ARBA00022692"/>
    </source>
</evidence>
<dbReference type="SUPFAM" id="SSF56935">
    <property type="entry name" value="Porins"/>
    <property type="match status" value="1"/>
</dbReference>
<accession>A0A2C6DMN9</accession>
<feature type="chain" id="PRO_5012089896" evidence="10">
    <location>
        <begin position="34"/>
        <end position="716"/>
    </location>
</feature>
<evidence type="ECO:0000256" key="8">
    <source>
        <dbReference type="PROSITE-ProRule" id="PRU01360"/>
    </source>
</evidence>
<dbReference type="Proteomes" id="UP000224974">
    <property type="component" value="Unassembled WGS sequence"/>
</dbReference>
<feature type="domain" description="TonB-dependent receptor plug" evidence="12">
    <location>
        <begin position="66"/>
        <end position="169"/>
    </location>
</feature>
<dbReference type="STRING" id="1111728.GCA_000427805_04350"/>
<dbReference type="Pfam" id="PF07715">
    <property type="entry name" value="Plug"/>
    <property type="match status" value="1"/>
</dbReference>
<dbReference type="InterPro" id="IPR036942">
    <property type="entry name" value="Beta-barrel_TonB_sf"/>
</dbReference>
<evidence type="ECO:0000259" key="11">
    <source>
        <dbReference type="Pfam" id="PF00593"/>
    </source>
</evidence>
<dbReference type="InterPro" id="IPR000531">
    <property type="entry name" value="Beta-barrel_TonB"/>
</dbReference>
<evidence type="ECO:0000256" key="6">
    <source>
        <dbReference type="ARBA" id="ARBA00023136"/>
    </source>
</evidence>
<name>A0A2C6DMN9_9GAMM</name>
<keyword evidence="14" id="KW-1185">Reference proteome</keyword>
<evidence type="ECO:0000256" key="3">
    <source>
        <dbReference type="ARBA" id="ARBA00022452"/>
    </source>
</evidence>
<evidence type="ECO:0000256" key="9">
    <source>
        <dbReference type="RuleBase" id="RU003357"/>
    </source>
</evidence>
<sequence length="716" mass="81037">MKYYPLFVHNGLSLKPTLAWLAILSTLPLSVSATDADSPEYTDTIELQDSYVRPDYVEIERLRDTKEIIVIPKEEIQERGNRTISDVLKSVPGISVDTTGQGDIDIRGQGSETAQRNLQVLLDGASITTLSNHPYSTNYDVVPIEQIERIEIIPGGGSVLYGSGTAGGIINITTNLRGLKDPKSSVLAEWNSDGYRLNGSIGSKMGEKFSFLGTATKLDRDLYYKDTYRNSEYYSAGLRWDLMPNQSLLLRASHLSEESQYIKTLTANKIKQYDKDYVPPDKTVTVGVDSDGHLIKKNISGYLTGDRDIDSYNLSYQNDLTEQLHFISDVFYTDGFYTNNANWEQRVDQKSQGAKLKFDIGYWDDSNILLGFDYSKQDASISYIGSYKKDSAGKYYGVPYNFSYEKDVKALYALNSLKWDKYIFTQGLRREQAKWSFDKGGTVTGAGTSNRWNTAAELSAAYLYRDTGRVYARYERGYTLPDGLQISDQTVVNGEKRYFTTNAEDEIYDMYEMGLRDKVAFSTVNATFWMTNTDNQLNRIYLQGVNDAYTMNLLQTRRWGADVAFQQTFGKLTLEESYAWLNGRSDYNDKGRKFLMENGKNTIDYTKSGLMKVPEHSVSLKGKYNFTDNLSADIKYTYYGSYNNYLSDANKEDDGIVGSRDIVDMSVHYSPVKNVEVYGGVTNVFDKEYYDYVTSGFGSLIPGNERSFFVGIKATY</sequence>
<dbReference type="GO" id="GO:0009279">
    <property type="term" value="C:cell outer membrane"/>
    <property type="evidence" value="ECO:0007669"/>
    <property type="project" value="UniProtKB-SubCell"/>
</dbReference>
<evidence type="ECO:0000256" key="10">
    <source>
        <dbReference type="SAM" id="SignalP"/>
    </source>
</evidence>
<comment type="subcellular location">
    <subcellularLocation>
        <location evidence="1 8">Cell outer membrane</location>
        <topology evidence="1 8">Multi-pass membrane protein</topology>
    </subcellularLocation>
</comment>
<comment type="similarity">
    <text evidence="8 9">Belongs to the TonB-dependent receptor family.</text>
</comment>
<protein>
    <submittedName>
        <fullName evidence="13">Hemin receptor</fullName>
    </submittedName>
</protein>
<dbReference type="Gene3D" id="2.170.130.10">
    <property type="entry name" value="TonB-dependent receptor, plug domain"/>
    <property type="match status" value="1"/>
</dbReference>
<evidence type="ECO:0000256" key="5">
    <source>
        <dbReference type="ARBA" id="ARBA00023077"/>
    </source>
</evidence>
<dbReference type="InterPro" id="IPR012910">
    <property type="entry name" value="Plug_dom"/>
</dbReference>
<reference evidence="14" key="1">
    <citation type="submission" date="2017-09" db="EMBL/GenBank/DDBJ databases">
        <title>FDA dAtabase for Regulatory Grade micrObial Sequences (FDA-ARGOS): Supporting development and validation of Infectious Disease Dx tests.</title>
        <authorList>
            <person name="Minogue T."/>
            <person name="Wolcott M."/>
            <person name="Wasieloski L."/>
            <person name="Aguilar W."/>
            <person name="Moore D."/>
            <person name="Tallon L."/>
            <person name="Sadzewicz L."/>
            <person name="Ott S."/>
            <person name="Zhao X."/>
            <person name="Nagaraj S."/>
            <person name="Vavikolanu K."/>
            <person name="Aluvathingal J."/>
            <person name="Nadendla S."/>
            <person name="Sichtig H."/>
        </authorList>
    </citation>
    <scope>NUCLEOTIDE SEQUENCE [LARGE SCALE GENOMIC DNA]</scope>
    <source>
        <strain evidence="14">FDAARGOS_387</strain>
    </source>
</reference>
<dbReference type="InterPro" id="IPR037066">
    <property type="entry name" value="Plug_dom_sf"/>
</dbReference>
<dbReference type="PROSITE" id="PS52016">
    <property type="entry name" value="TONB_DEPENDENT_REC_3"/>
    <property type="match status" value="1"/>
</dbReference>
<evidence type="ECO:0000256" key="2">
    <source>
        <dbReference type="ARBA" id="ARBA00022448"/>
    </source>
</evidence>
<dbReference type="RefSeq" id="WP_071605900.1">
    <property type="nucleotide sequence ID" value="NZ_PDDX01000001.1"/>
</dbReference>
<feature type="domain" description="TonB-dependent receptor-like beta-barrel" evidence="11">
    <location>
        <begin position="269"/>
        <end position="684"/>
    </location>
</feature>
<evidence type="ECO:0000313" key="14">
    <source>
        <dbReference type="Proteomes" id="UP000224974"/>
    </source>
</evidence>
<dbReference type="PANTHER" id="PTHR30069:SF27">
    <property type="entry name" value="BLL4766 PROTEIN"/>
    <property type="match status" value="1"/>
</dbReference>
<dbReference type="Gene3D" id="2.40.170.20">
    <property type="entry name" value="TonB-dependent receptor, beta-barrel domain"/>
    <property type="match status" value="1"/>
</dbReference>
<comment type="caution">
    <text evidence="13">The sequence shown here is derived from an EMBL/GenBank/DDBJ whole genome shotgun (WGS) entry which is preliminary data.</text>
</comment>
<dbReference type="Pfam" id="PF00593">
    <property type="entry name" value="TonB_dep_Rec_b-barrel"/>
    <property type="match status" value="1"/>
</dbReference>
<keyword evidence="13" id="KW-0675">Receptor</keyword>
<keyword evidence="5 9" id="KW-0798">TonB box</keyword>
<dbReference type="AlphaFoldDB" id="A0A2C6DMN9"/>
<proteinExistence type="inferred from homology"/>
<keyword evidence="2 8" id="KW-0813">Transport</keyword>
<evidence type="ECO:0000259" key="12">
    <source>
        <dbReference type="Pfam" id="PF07715"/>
    </source>
</evidence>
<feature type="signal peptide" evidence="10">
    <location>
        <begin position="1"/>
        <end position="33"/>
    </location>
</feature>
<dbReference type="InterPro" id="IPR039426">
    <property type="entry name" value="TonB-dep_rcpt-like"/>
</dbReference>
<dbReference type="GO" id="GO:0044718">
    <property type="term" value="P:siderophore transmembrane transport"/>
    <property type="evidence" value="ECO:0007669"/>
    <property type="project" value="TreeGrafter"/>
</dbReference>
<dbReference type="PANTHER" id="PTHR30069">
    <property type="entry name" value="TONB-DEPENDENT OUTER MEMBRANE RECEPTOR"/>
    <property type="match status" value="1"/>
</dbReference>
<evidence type="ECO:0000256" key="7">
    <source>
        <dbReference type="ARBA" id="ARBA00023237"/>
    </source>
</evidence>
<dbReference type="GO" id="GO:0015344">
    <property type="term" value="F:siderophore uptake transmembrane transporter activity"/>
    <property type="evidence" value="ECO:0007669"/>
    <property type="project" value="TreeGrafter"/>
</dbReference>
<gene>
    <name evidence="13" type="ORF">CRN84_12320</name>
</gene>
<dbReference type="OrthoDB" id="9764669at2"/>
<evidence type="ECO:0000313" key="13">
    <source>
        <dbReference type="EMBL" id="PHI30071.1"/>
    </source>
</evidence>
<dbReference type="EMBL" id="PDDX01000001">
    <property type="protein sequence ID" value="PHI30071.1"/>
    <property type="molecule type" value="Genomic_DNA"/>
</dbReference>
<evidence type="ECO:0000256" key="1">
    <source>
        <dbReference type="ARBA" id="ARBA00004571"/>
    </source>
</evidence>
<keyword evidence="6 8" id="KW-0472">Membrane</keyword>
<keyword evidence="4 8" id="KW-0812">Transmembrane</keyword>